<accession>A0A0E1WET4</accession>
<name>A0A0E1WET4_BURPE</name>
<dbReference type="HOGENOM" id="CLU_3341292_0_0_4"/>
<reference evidence="2" key="1">
    <citation type="submission" date="2009-05" db="EMBL/GenBank/DDBJ databases">
        <authorList>
            <person name="Harkins D.M."/>
            <person name="DeShazer D."/>
            <person name="Woods D.E."/>
            <person name="Brinkac L.M."/>
            <person name="Brown K.A."/>
            <person name="Hung G.C."/>
            <person name="Tuanyok A."/>
            <person name="Zhang B."/>
            <person name="Nierman W.C."/>
        </authorList>
    </citation>
    <scope>NUCLEOTIDE SEQUENCE [LARGE SCALE GENOMIC DNA]</scope>
    <source>
        <strain evidence="2">1710a</strain>
    </source>
</reference>
<organism evidence="2">
    <name type="scientific">Burkholderia pseudomallei 1710a</name>
    <dbReference type="NCBI Taxonomy" id="320371"/>
    <lineage>
        <taxon>Bacteria</taxon>
        <taxon>Pseudomonadati</taxon>
        <taxon>Pseudomonadota</taxon>
        <taxon>Betaproteobacteria</taxon>
        <taxon>Burkholderiales</taxon>
        <taxon>Burkholderiaceae</taxon>
        <taxon>Burkholderia</taxon>
        <taxon>pseudomallei group</taxon>
    </lineage>
</organism>
<proteinExistence type="predicted"/>
<sequence>MSAVRVAAAPRDPIARSPAAPTVPGAPAASATEGERE</sequence>
<feature type="compositionally biased region" description="Low complexity" evidence="1">
    <location>
        <begin position="17"/>
        <end position="37"/>
    </location>
</feature>
<dbReference type="Proteomes" id="UP000001812">
    <property type="component" value="Chromosome I"/>
</dbReference>
<dbReference type="EMBL" id="CM000832">
    <property type="protein sequence ID" value="EET08097.1"/>
    <property type="molecule type" value="Genomic_DNA"/>
</dbReference>
<feature type="region of interest" description="Disordered" evidence="1">
    <location>
        <begin position="1"/>
        <end position="37"/>
    </location>
</feature>
<evidence type="ECO:0000256" key="1">
    <source>
        <dbReference type="SAM" id="MobiDB-lite"/>
    </source>
</evidence>
<gene>
    <name evidence="2" type="ORF">BURPS1710A_1586</name>
</gene>
<evidence type="ECO:0000313" key="2">
    <source>
        <dbReference type="EMBL" id="EET08097.1"/>
    </source>
</evidence>
<protein>
    <submittedName>
        <fullName evidence="2">Uncharacterized protein</fullName>
    </submittedName>
</protein>
<dbReference type="AlphaFoldDB" id="A0A0E1WET4"/>